<feature type="domain" description="N-acetyltransferase" evidence="3">
    <location>
        <begin position="1"/>
        <end position="185"/>
    </location>
</feature>
<dbReference type="InterPro" id="IPR050680">
    <property type="entry name" value="YpeA/RimI_acetyltransf"/>
</dbReference>
<evidence type="ECO:0000256" key="2">
    <source>
        <dbReference type="ARBA" id="ARBA00023315"/>
    </source>
</evidence>
<protein>
    <recommendedName>
        <fullName evidence="3">N-acetyltransferase domain-containing protein</fullName>
    </recommendedName>
</protein>
<evidence type="ECO:0000259" key="3">
    <source>
        <dbReference type="PROSITE" id="PS51186"/>
    </source>
</evidence>
<dbReference type="InterPro" id="IPR000182">
    <property type="entry name" value="GNAT_dom"/>
</dbReference>
<accession>A0A6V7R937</accession>
<dbReference type="EMBL" id="CAJEWB010000006">
    <property type="protein sequence ID" value="CAD2073332.1"/>
    <property type="molecule type" value="Genomic_DNA"/>
</dbReference>
<dbReference type="PANTHER" id="PTHR43420">
    <property type="entry name" value="ACETYLTRANSFERASE"/>
    <property type="match status" value="1"/>
</dbReference>
<evidence type="ECO:0000313" key="5">
    <source>
        <dbReference type="Proteomes" id="UP000588186"/>
    </source>
</evidence>
<dbReference type="Proteomes" id="UP000588186">
    <property type="component" value="Unassembled WGS sequence"/>
</dbReference>
<reference evidence="4 5" key="1">
    <citation type="submission" date="2020-07" db="EMBL/GenBank/DDBJ databases">
        <authorList>
            <person name="Criscuolo A."/>
        </authorList>
    </citation>
    <scope>NUCLEOTIDE SEQUENCE [LARGE SCALE GENOMIC DNA]</scope>
    <source>
        <strain evidence="4">CIP107946</strain>
    </source>
</reference>
<dbReference type="Gene3D" id="3.40.630.30">
    <property type="match status" value="1"/>
</dbReference>
<dbReference type="Pfam" id="PF00583">
    <property type="entry name" value="Acetyltransf_1"/>
    <property type="match status" value="1"/>
</dbReference>
<keyword evidence="1" id="KW-0808">Transferase</keyword>
<organism evidence="4 5">
    <name type="scientific">Phocicoccus pinnipedialis</name>
    <dbReference type="NCBI Taxonomy" id="110845"/>
    <lineage>
        <taxon>Bacteria</taxon>
        <taxon>Bacillati</taxon>
        <taxon>Bacillota</taxon>
        <taxon>Bacilli</taxon>
        <taxon>Bacillales</taxon>
        <taxon>Salinicoccaceae</taxon>
        <taxon>Phocicoccus</taxon>
    </lineage>
</organism>
<sequence>MIRLARKEDKHQIAELIYIIWNDMELDIVRSLPRDTVLEVLALAIETVEYRNSYRHIYVYEVDGNVAGCIVGYPGAKEMTFENAWHDLDVTEEIKSFGTPLPEKEARNDEIYIESVATFPEYRGQGIASKLFKHLLNTDKNAKWGLICEKDNVGAQALYKRLGFKIDGETTLYGHDYHHMTYQINESVI</sequence>
<gene>
    <name evidence="4" type="ORF">JEOPIN946_00703</name>
</gene>
<name>A0A6V7R937_9BACL</name>
<evidence type="ECO:0000256" key="1">
    <source>
        <dbReference type="ARBA" id="ARBA00022679"/>
    </source>
</evidence>
<dbReference type="PROSITE" id="PS51186">
    <property type="entry name" value="GNAT"/>
    <property type="match status" value="1"/>
</dbReference>
<dbReference type="CDD" id="cd04301">
    <property type="entry name" value="NAT_SF"/>
    <property type="match status" value="1"/>
</dbReference>
<keyword evidence="2" id="KW-0012">Acyltransferase</keyword>
<proteinExistence type="predicted"/>
<dbReference type="PANTHER" id="PTHR43420:SF52">
    <property type="entry name" value="N-ACETYLTRANSFERASE YODP"/>
    <property type="match status" value="1"/>
</dbReference>
<evidence type="ECO:0000313" key="4">
    <source>
        <dbReference type="EMBL" id="CAD2073332.1"/>
    </source>
</evidence>
<comment type="caution">
    <text evidence="4">The sequence shown here is derived from an EMBL/GenBank/DDBJ whole genome shotgun (WGS) entry which is preliminary data.</text>
</comment>
<dbReference type="RefSeq" id="WP_186076919.1">
    <property type="nucleotide sequence ID" value="NZ_CAJEWB010000006.1"/>
</dbReference>
<dbReference type="AlphaFoldDB" id="A0A6V7R937"/>
<dbReference type="InterPro" id="IPR016181">
    <property type="entry name" value="Acyl_CoA_acyltransferase"/>
</dbReference>
<dbReference type="SUPFAM" id="SSF55729">
    <property type="entry name" value="Acyl-CoA N-acyltransferases (Nat)"/>
    <property type="match status" value="1"/>
</dbReference>
<keyword evidence="5" id="KW-1185">Reference proteome</keyword>
<dbReference type="GO" id="GO:0016747">
    <property type="term" value="F:acyltransferase activity, transferring groups other than amino-acyl groups"/>
    <property type="evidence" value="ECO:0007669"/>
    <property type="project" value="InterPro"/>
</dbReference>